<feature type="transmembrane region" description="Helical" evidence="1">
    <location>
        <begin position="41"/>
        <end position="62"/>
    </location>
</feature>
<dbReference type="Proteomes" id="UP000076532">
    <property type="component" value="Unassembled WGS sequence"/>
</dbReference>
<gene>
    <name evidence="2" type="ORF">FIBSPDRAFT_847050</name>
</gene>
<protein>
    <submittedName>
        <fullName evidence="2">Uncharacterized protein</fullName>
    </submittedName>
</protein>
<dbReference type="OrthoDB" id="440424at2759"/>
<name>A0A166WLX2_9AGAM</name>
<keyword evidence="1" id="KW-0812">Transmembrane</keyword>
<organism evidence="2 3">
    <name type="scientific">Athelia psychrophila</name>
    <dbReference type="NCBI Taxonomy" id="1759441"/>
    <lineage>
        <taxon>Eukaryota</taxon>
        <taxon>Fungi</taxon>
        <taxon>Dikarya</taxon>
        <taxon>Basidiomycota</taxon>
        <taxon>Agaricomycotina</taxon>
        <taxon>Agaricomycetes</taxon>
        <taxon>Agaricomycetidae</taxon>
        <taxon>Atheliales</taxon>
        <taxon>Atheliaceae</taxon>
        <taxon>Athelia</taxon>
    </lineage>
</organism>
<reference evidence="2 3" key="1">
    <citation type="journal article" date="2016" name="Mol. Biol. Evol.">
        <title>Comparative Genomics of Early-Diverging Mushroom-Forming Fungi Provides Insights into the Origins of Lignocellulose Decay Capabilities.</title>
        <authorList>
            <person name="Nagy L.G."/>
            <person name="Riley R."/>
            <person name="Tritt A."/>
            <person name="Adam C."/>
            <person name="Daum C."/>
            <person name="Floudas D."/>
            <person name="Sun H."/>
            <person name="Yadav J.S."/>
            <person name="Pangilinan J."/>
            <person name="Larsson K.H."/>
            <person name="Matsuura K."/>
            <person name="Barry K."/>
            <person name="Labutti K."/>
            <person name="Kuo R."/>
            <person name="Ohm R.A."/>
            <person name="Bhattacharya S.S."/>
            <person name="Shirouzu T."/>
            <person name="Yoshinaga Y."/>
            <person name="Martin F.M."/>
            <person name="Grigoriev I.V."/>
            <person name="Hibbett D.S."/>
        </authorList>
    </citation>
    <scope>NUCLEOTIDE SEQUENCE [LARGE SCALE GENOMIC DNA]</scope>
    <source>
        <strain evidence="2 3">CBS 109695</strain>
    </source>
</reference>
<sequence length="146" mass="16575">MSLTLSPVETFCVSLPTLKGIVDIFLNLTAIVDWLSVHHRLLFVASGVLLWVYPAIFTWPVLPFKYTCLWILYGLGFEKGQIRPDSYATQYQRHYYGGTIPQYSTFSNFQAAAVLQVRIEPEEAPPLYARVLGWIAGILAVRAFFI</sequence>
<keyword evidence="3" id="KW-1185">Reference proteome</keyword>
<proteinExistence type="predicted"/>
<evidence type="ECO:0000313" key="3">
    <source>
        <dbReference type="Proteomes" id="UP000076532"/>
    </source>
</evidence>
<dbReference type="AlphaFoldDB" id="A0A166WLX2"/>
<keyword evidence="1" id="KW-0472">Membrane</keyword>
<keyword evidence="1" id="KW-1133">Transmembrane helix</keyword>
<accession>A0A166WLX2</accession>
<evidence type="ECO:0000256" key="1">
    <source>
        <dbReference type="SAM" id="Phobius"/>
    </source>
</evidence>
<evidence type="ECO:0000313" key="2">
    <source>
        <dbReference type="EMBL" id="KZP33891.1"/>
    </source>
</evidence>
<dbReference type="EMBL" id="KV417481">
    <property type="protein sequence ID" value="KZP33891.1"/>
    <property type="molecule type" value="Genomic_DNA"/>
</dbReference>